<dbReference type="PANTHER" id="PTHR46696">
    <property type="entry name" value="P450, PUTATIVE (EUROFUNG)-RELATED"/>
    <property type="match status" value="1"/>
</dbReference>
<protein>
    <submittedName>
        <fullName evidence="3">Cytochrome P450</fullName>
    </submittedName>
</protein>
<dbReference type="RefSeq" id="WP_344612262.1">
    <property type="nucleotide sequence ID" value="NZ_BAAARV010000019.1"/>
</dbReference>
<evidence type="ECO:0000313" key="4">
    <source>
        <dbReference type="Proteomes" id="UP001501444"/>
    </source>
</evidence>
<dbReference type="PRINTS" id="PR00359">
    <property type="entry name" value="BP450"/>
</dbReference>
<keyword evidence="4" id="KW-1185">Reference proteome</keyword>
<comment type="similarity">
    <text evidence="1 2">Belongs to the cytochrome P450 family.</text>
</comment>
<comment type="caution">
    <text evidence="3">The sequence shown here is derived from an EMBL/GenBank/DDBJ whole genome shotgun (WGS) entry which is preliminary data.</text>
</comment>
<dbReference type="InterPro" id="IPR036396">
    <property type="entry name" value="Cyt_P450_sf"/>
</dbReference>
<dbReference type="Pfam" id="PF00067">
    <property type="entry name" value="p450"/>
    <property type="match status" value="1"/>
</dbReference>
<dbReference type="Proteomes" id="UP001501444">
    <property type="component" value="Unassembled WGS sequence"/>
</dbReference>
<dbReference type="InterPro" id="IPR017972">
    <property type="entry name" value="Cyt_P450_CS"/>
</dbReference>
<keyword evidence="2" id="KW-0349">Heme</keyword>
<dbReference type="SUPFAM" id="SSF48264">
    <property type="entry name" value="Cytochrome P450"/>
    <property type="match status" value="1"/>
</dbReference>
<sequence>MTTAEQEHVDLNDLDMFVQGRQYPALAWLRRHDPVHWHPAADGGFWVLTRYDDVVRAYRDHVGLSSAHGAVLGGSFRTDGDTAAGLMLVASDVPRHRLLRQLLHPLFAPAPVERVRAAVDERVDAALDRLVAAGGGDFAADVAVQLPVGALSALAGLDRAAATELIGMTRRMVGYRDPALVDTGGDERTRLAWLQTEILEFFHDRLPARSRPPGDEQHLLDVLRSGELNGRSPSEAEILYNALNVAVGGNETSAHTASAGVEALMRHPDQDARLRADPGLLDRAVEEILRWTSTNAYVRRVATRDLELGARTVRAGDSVTLWNAAANRDETQFHAPDTFDVTRSPNRHLSFGSGIHRCIGVGAGTAELRTLFAKLIERRVRLVPAGPVARLRSNFILGVNQLPVEVIGAP</sequence>
<organism evidence="3 4">
    <name type="scientific">Dactylosporangium salmoneum</name>
    <dbReference type="NCBI Taxonomy" id="53361"/>
    <lineage>
        <taxon>Bacteria</taxon>
        <taxon>Bacillati</taxon>
        <taxon>Actinomycetota</taxon>
        <taxon>Actinomycetes</taxon>
        <taxon>Micromonosporales</taxon>
        <taxon>Micromonosporaceae</taxon>
        <taxon>Dactylosporangium</taxon>
    </lineage>
</organism>
<dbReference type="EMBL" id="BAAARV010000019">
    <property type="protein sequence ID" value="GAA2340036.1"/>
    <property type="molecule type" value="Genomic_DNA"/>
</dbReference>
<keyword evidence="2" id="KW-0408">Iron</keyword>
<keyword evidence="2" id="KW-0560">Oxidoreductase</keyword>
<dbReference type="Gene3D" id="1.10.630.10">
    <property type="entry name" value="Cytochrome P450"/>
    <property type="match status" value="1"/>
</dbReference>
<evidence type="ECO:0000256" key="1">
    <source>
        <dbReference type="ARBA" id="ARBA00010617"/>
    </source>
</evidence>
<keyword evidence="2" id="KW-0503">Monooxygenase</keyword>
<dbReference type="PROSITE" id="PS00086">
    <property type="entry name" value="CYTOCHROME_P450"/>
    <property type="match status" value="1"/>
</dbReference>
<evidence type="ECO:0000256" key="2">
    <source>
        <dbReference type="RuleBase" id="RU000461"/>
    </source>
</evidence>
<dbReference type="InterPro" id="IPR002397">
    <property type="entry name" value="Cyt_P450_B"/>
</dbReference>
<keyword evidence="2" id="KW-0479">Metal-binding</keyword>
<reference evidence="4" key="1">
    <citation type="journal article" date="2019" name="Int. J. Syst. Evol. Microbiol.">
        <title>The Global Catalogue of Microorganisms (GCM) 10K type strain sequencing project: providing services to taxonomists for standard genome sequencing and annotation.</title>
        <authorList>
            <consortium name="The Broad Institute Genomics Platform"/>
            <consortium name="The Broad Institute Genome Sequencing Center for Infectious Disease"/>
            <person name="Wu L."/>
            <person name="Ma J."/>
        </authorList>
    </citation>
    <scope>NUCLEOTIDE SEQUENCE [LARGE SCALE GENOMIC DNA]</scope>
    <source>
        <strain evidence="4">JCM 3272</strain>
    </source>
</reference>
<gene>
    <name evidence="3" type="ORF">GCM10010170_022630</name>
</gene>
<dbReference type="InterPro" id="IPR001128">
    <property type="entry name" value="Cyt_P450"/>
</dbReference>
<proteinExistence type="inferred from homology"/>
<accession>A0ABP5SZK8</accession>
<dbReference type="PANTHER" id="PTHR46696:SF4">
    <property type="entry name" value="BIOTIN BIOSYNTHESIS CYTOCHROME P450"/>
    <property type="match status" value="1"/>
</dbReference>
<evidence type="ECO:0000313" key="3">
    <source>
        <dbReference type="EMBL" id="GAA2340036.1"/>
    </source>
</evidence>
<name>A0ABP5SZK8_9ACTN</name>